<dbReference type="PROSITE" id="PS51257">
    <property type="entry name" value="PROKAR_LIPOPROTEIN"/>
    <property type="match status" value="1"/>
</dbReference>
<name>A0A7Z0D733_9ACTN</name>
<accession>A0A7Z0D733</accession>
<evidence type="ECO:0000313" key="2">
    <source>
        <dbReference type="Proteomes" id="UP000527616"/>
    </source>
</evidence>
<dbReference type="EMBL" id="JACBZS010000001">
    <property type="protein sequence ID" value="NYI70103.1"/>
    <property type="molecule type" value="Genomic_DNA"/>
</dbReference>
<dbReference type="RefSeq" id="WP_179444091.1">
    <property type="nucleotide sequence ID" value="NZ_JACBZS010000001.1"/>
</dbReference>
<protein>
    <recommendedName>
        <fullName evidence="3">Lipoprotein</fullName>
    </recommendedName>
</protein>
<organism evidence="1 2">
    <name type="scientific">Naumannella cuiyingiana</name>
    <dbReference type="NCBI Taxonomy" id="1347891"/>
    <lineage>
        <taxon>Bacteria</taxon>
        <taxon>Bacillati</taxon>
        <taxon>Actinomycetota</taxon>
        <taxon>Actinomycetes</taxon>
        <taxon>Propionibacteriales</taxon>
        <taxon>Propionibacteriaceae</taxon>
        <taxon>Naumannella</taxon>
    </lineage>
</organism>
<evidence type="ECO:0000313" key="1">
    <source>
        <dbReference type="EMBL" id="NYI70103.1"/>
    </source>
</evidence>
<reference evidence="1 2" key="1">
    <citation type="submission" date="2020-07" db="EMBL/GenBank/DDBJ databases">
        <title>Sequencing the genomes of 1000 actinobacteria strains.</title>
        <authorList>
            <person name="Klenk H.-P."/>
        </authorList>
    </citation>
    <scope>NUCLEOTIDE SEQUENCE [LARGE SCALE GENOMIC DNA]</scope>
    <source>
        <strain evidence="1 2">DSM 103164</strain>
    </source>
</reference>
<evidence type="ECO:0008006" key="3">
    <source>
        <dbReference type="Google" id="ProtNLM"/>
    </source>
</evidence>
<dbReference type="AlphaFoldDB" id="A0A7Z0D733"/>
<comment type="caution">
    <text evidence="1">The sequence shown here is derived from an EMBL/GenBank/DDBJ whole genome shotgun (WGS) entry which is preliminary data.</text>
</comment>
<dbReference type="Proteomes" id="UP000527616">
    <property type="component" value="Unassembled WGS sequence"/>
</dbReference>
<proteinExistence type="predicted"/>
<keyword evidence="2" id="KW-1185">Reference proteome</keyword>
<sequence length="103" mass="10536">MLRRRAVRGPVVAAVAAAALVLGGCAGVRPPESEVRRGIASIMTDQGLSEAGAQRVADCLTPKIYPTAGTVTLQRLASGEHAVLPEDERGVSRAEAECVAATG</sequence>
<gene>
    <name evidence="1" type="ORF">GGQ54_000663</name>
</gene>